<evidence type="ECO:0000259" key="1">
    <source>
        <dbReference type="Pfam" id="PF00534"/>
    </source>
</evidence>
<dbReference type="Proteomes" id="UP000199663">
    <property type="component" value="Unassembled WGS sequence"/>
</dbReference>
<sequence>MNIWIVSLYEPTLVDQTRPMRYMSIASALKSKGVTVTYFSSTFRHANKHVRFQEQTELMDEDGVKTVFIKSPSYSKNLSRERIKAHKVYTQNILAYFNQSHEKPDVILCAFPPIDTPLAISNWAKERKIAFAFDIIDPWPDVILRIFPKLMKPFGKILISRYNKSVRKLIDNSTAITAISNQYIEWIKGKKSGGYKTAAFYPTVPFKEVQAKLKEIQREPSEKVRLVYAGNLGIAYDIPCILKAAEVLEKQLPGKTSFIIAGVGEHAGMVERYQEKLDNVKYLGRIGYEELLVQYANADLGLAQYSKGATQSVTYKFFDYLGAGLPILNSLMSEMATLIDDENVGLNNQPEDYLKLAENISFFVQEKDKLKEFSENAVSLTARKGDNDVVYNEFAEFLIGLKKEG</sequence>
<name>A0A1H3PYF3_9BACT</name>
<dbReference type="CDD" id="cd03794">
    <property type="entry name" value="GT4_WbuB-like"/>
    <property type="match status" value="1"/>
</dbReference>
<dbReference type="EMBL" id="FNQC01000005">
    <property type="protein sequence ID" value="SDZ06324.1"/>
    <property type="molecule type" value="Genomic_DNA"/>
</dbReference>
<dbReference type="Pfam" id="PF00534">
    <property type="entry name" value="Glycos_transf_1"/>
    <property type="match status" value="1"/>
</dbReference>
<dbReference type="Gene3D" id="3.40.50.2000">
    <property type="entry name" value="Glycogen Phosphorylase B"/>
    <property type="match status" value="2"/>
</dbReference>
<organism evidence="2 3">
    <name type="scientific">Rhodonellum ikkaensis</name>
    <dbReference type="NCBI Taxonomy" id="336829"/>
    <lineage>
        <taxon>Bacteria</taxon>
        <taxon>Pseudomonadati</taxon>
        <taxon>Bacteroidota</taxon>
        <taxon>Cytophagia</taxon>
        <taxon>Cytophagales</taxon>
        <taxon>Cytophagaceae</taxon>
        <taxon>Rhodonellum</taxon>
    </lineage>
</organism>
<evidence type="ECO:0000313" key="3">
    <source>
        <dbReference type="Proteomes" id="UP000199663"/>
    </source>
</evidence>
<evidence type="ECO:0000313" key="2">
    <source>
        <dbReference type="EMBL" id="SDZ06324.1"/>
    </source>
</evidence>
<protein>
    <submittedName>
        <fullName evidence="2">Glycosyltransferase involved in cell wall bisynthesis</fullName>
    </submittedName>
</protein>
<gene>
    <name evidence="2" type="ORF">SAMN05444412_105111</name>
</gene>
<dbReference type="InterPro" id="IPR001296">
    <property type="entry name" value="Glyco_trans_1"/>
</dbReference>
<proteinExistence type="predicted"/>
<dbReference type="SUPFAM" id="SSF53756">
    <property type="entry name" value="UDP-Glycosyltransferase/glycogen phosphorylase"/>
    <property type="match status" value="1"/>
</dbReference>
<keyword evidence="3" id="KW-1185">Reference proteome</keyword>
<accession>A0A1H3PYF3</accession>
<feature type="domain" description="Glycosyl transferase family 1" evidence="1">
    <location>
        <begin position="211"/>
        <end position="377"/>
    </location>
</feature>
<comment type="caution">
    <text evidence="2">The sequence shown here is derived from an EMBL/GenBank/DDBJ whole genome shotgun (WGS) entry which is preliminary data.</text>
</comment>
<reference evidence="2 3" key="1">
    <citation type="submission" date="2016-10" db="EMBL/GenBank/DDBJ databases">
        <authorList>
            <person name="Varghese N."/>
            <person name="Submissions S."/>
        </authorList>
    </citation>
    <scope>NUCLEOTIDE SEQUENCE [LARGE SCALE GENOMIC DNA]</scope>
    <source>
        <strain evidence="2 3">DSM 17997</strain>
    </source>
</reference>